<dbReference type="GO" id="GO:0016020">
    <property type="term" value="C:membrane"/>
    <property type="evidence" value="ECO:0007669"/>
    <property type="project" value="InterPro"/>
</dbReference>
<dbReference type="InterPro" id="IPR004089">
    <property type="entry name" value="MCPsignal_dom"/>
</dbReference>
<evidence type="ECO:0000313" key="6">
    <source>
        <dbReference type="Proteomes" id="UP000006512"/>
    </source>
</evidence>
<keyword evidence="3" id="KW-1133">Transmembrane helix</keyword>
<dbReference type="EMBL" id="GL883077">
    <property type="protein sequence ID" value="EGF91922.1"/>
    <property type="molecule type" value="Genomic_DNA"/>
</dbReference>
<feature type="transmembrane region" description="Helical" evidence="3">
    <location>
        <begin position="245"/>
        <end position="266"/>
    </location>
</feature>
<evidence type="ECO:0000259" key="4">
    <source>
        <dbReference type="PROSITE" id="PS50111"/>
    </source>
</evidence>
<proteinExistence type="predicted"/>
<keyword evidence="3" id="KW-0472">Membrane</keyword>
<keyword evidence="3" id="KW-0812">Transmembrane</keyword>
<keyword evidence="6" id="KW-1185">Reference proteome</keyword>
<dbReference type="Gene3D" id="6.10.340.10">
    <property type="match status" value="1"/>
</dbReference>
<dbReference type="RefSeq" id="WP_006271090.1">
    <property type="nucleotide sequence ID" value="NZ_GL883077.1"/>
</dbReference>
<dbReference type="STRING" id="715226.ABI_03540"/>
<gene>
    <name evidence="5" type="ORF">ABI_03540</name>
</gene>
<evidence type="ECO:0000256" key="3">
    <source>
        <dbReference type="SAM" id="Phobius"/>
    </source>
</evidence>
<accession>F4QJ91</accession>
<dbReference type="Pfam" id="PF00015">
    <property type="entry name" value="MCPsignal"/>
    <property type="match status" value="1"/>
</dbReference>
<dbReference type="PROSITE" id="PS50111">
    <property type="entry name" value="CHEMOTAXIS_TRANSDUC_2"/>
    <property type="match status" value="1"/>
</dbReference>
<dbReference type="PANTHER" id="PTHR32089">
    <property type="entry name" value="METHYL-ACCEPTING CHEMOTAXIS PROTEIN MCPB"/>
    <property type="match status" value="1"/>
</dbReference>
<dbReference type="AlphaFoldDB" id="F4QJ91"/>
<evidence type="ECO:0000313" key="5">
    <source>
        <dbReference type="EMBL" id="EGF91922.1"/>
    </source>
</evidence>
<evidence type="ECO:0000256" key="2">
    <source>
        <dbReference type="PROSITE-ProRule" id="PRU00284"/>
    </source>
</evidence>
<keyword evidence="1 2" id="KW-0807">Transducer</keyword>
<dbReference type="eggNOG" id="COG0840">
    <property type="taxonomic scope" value="Bacteria"/>
</dbReference>
<protein>
    <submittedName>
        <fullName evidence="5">Methyl-accepting chemotaxis protein MCP signaling domain protein</fullName>
    </submittedName>
</protein>
<dbReference type="SMART" id="SM00283">
    <property type="entry name" value="MA"/>
    <property type="match status" value="1"/>
</dbReference>
<dbReference type="Gene3D" id="1.10.287.950">
    <property type="entry name" value="Methyl-accepting chemotaxis protein"/>
    <property type="match status" value="1"/>
</dbReference>
<organism evidence="5 6">
    <name type="scientific">Asticcacaulis biprosthecium C19</name>
    <dbReference type="NCBI Taxonomy" id="715226"/>
    <lineage>
        <taxon>Bacteria</taxon>
        <taxon>Pseudomonadati</taxon>
        <taxon>Pseudomonadota</taxon>
        <taxon>Alphaproteobacteria</taxon>
        <taxon>Caulobacterales</taxon>
        <taxon>Caulobacteraceae</taxon>
        <taxon>Asticcacaulis</taxon>
    </lineage>
</organism>
<dbReference type="PANTHER" id="PTHR32089:SF112">
    <property type="entry name" value="LYSOZYME-LIKE PROTEIN-RELATED"/>
    <property type="match status" value="1"/>
</dbReference>
<reference evidence="6" key="1">
    <citation type="submission" date="2011-03" db="EMBL/GenBank/DDBJ databases">
        <title>Draft genome sequence of Brevundimonas diminuta.</title>
        <authorList>
            <person name="Brown P.J.B."/>
            <person name="Buechlein A."/>
            <person name="Hemmerich C."/>
            <person name="Brun Y.V."/>
        </authorList>
    </citation>
    <scope>NUCLEOTIDE SEQUENCE [LARGE SCALE GENOMIC DNA]</scope>
    <source>
        <strain evidence="6">C19</strain>
    </source>
</reference>
<feature type="domain" description="Methyl-accepting transducer" evidence="4">
    <location>
        <begin position="354"/>
        <end position="583"/>
    </location>
</feature>
<dbReference type="OrthoDB" id="2489132at2"/>
<feature type="transmembrane region" description="Helical" evidence="3">
    <location>
        <begin position="20"/>
        <end position="37"/>
    </location>
</feature>
<dbReference type="HOGENOM" id="CLU_000445_107_27_5"/>
<evidence type="ECO:0000256" key="1">
    <source>
        <dbReference type="ARBA" id="ARBA00023224"/>
    </source>
</evidence>
<sequence>MAKLFDAINARTSISGRMRILGVLMVLPVAMTGWLLYQSHMVAVDFANSELAGARYLDAVWPDLMAGAAGKDAVADLGKIAADNAKMVDPAKAETLKGQAGPDLLKASAALFVEITDKSKLILDPELDSYYMMDAVTTKMPVVIVAGYDFNGAPSDPIAAVTFDNAVTALNDSFVKSGTYSDGGKLAADTQVALDSFMVAAKAFRDDPSQYDGFLSAADALFKPGNRDLAKMQADRASAETGKMLMELVLAAAVLALALGLTWVIASGLSTRLGVLSGLMQKLARNEAVSNIPFQDDGHETGVIVRTLTTFRDAVEEAARMRASQAQVEVETQSVRAITMRDMADRFESSVLSIVERLSAATSNLGQTAAELSINAEQTRARSQSAAVAMDMASGNVQSVAGATEEMSASSQSIADQADRAAHAAQSAAGLANDATAKVAAMNEAAQSIGSSIDMISQITSQTNLLALNATIEAARAGEAGRGFSVVATEVKALAQQTAKVTDEIGTQVKGVQSATAEASGAMVAIADMVVDLRDLAYAISESVRQQSAAVGEISRSTADVAMSTAEVGGAIGEVNDTAERTGTQANSALADVEHLQAQTEALKTTATAFLASVRAA</sequence>
<dbReference type="SUPFAM" id="SSF58104">
    <property type="entry name" value="Methyl-accepting chemotaxis protein (MCP) signaling domain"/>
    <property type="match status" value="1"/>
</dbReference>
<dbReference type="GO" id="GO:0007165">
    <property type="term" value="P:signal transduction"/>
    <property type="evidence" value="ECO:0007669"/>
    <property type="project" value="UniProtKB-KW"/>
</dbReference>
<name>F4QJ91_9CAUL</name>
<dbReference type="Proteomes" id="UP000006512">
    <property type="component" value="Unassembled WGS sequence"/>
</dbReference>